<keyword evidence="2" id="KW-1185">Reference proteome</keyword>
<dbReference type="EMBL" id="AZFF01000003">
    <property type="protein sequence ID" value="KRL56626.1"/>
    <property type="molecule type" value="Genomic_DNA"/>
</dbReference>
<name>A0A0R1RRC2_9LACO</name>
<dbReference type="AlphaFoldDB" id="A0A0R1RRC2"/>
<comment type="caution">
    <text evidence="1">The sequence shown here is derived from an EMBL/GenBank/DDBJ whole genome shotgun (WGS) entry which is preliminary data.</text>
</comment>
<dbReference type="PATRIC" id="fig|1114972.6.peg.1748"/>
<evidence type="ECO:0008006" key="3">
    <source>
        <dbReference type="Google" id="ProtNLM"/>
    </source>
</evidence>
<dbReference type="Proteomes" id="UP000051999">
    <property type="component" value="Unassembled WGS sequence"/>
</dbReference>
<dbReference type="RefSeq" id="WP_017262262.1">
    <property type="nucleotide sequence ID" value="NZ_AUAW01000005.1"/>
</dbReference>
<organism evidence="1 2">
    <name type="scientific">Furfurilactobacillus rossiae DSM 15814</name>
    <dbReference type="NCBI Taxonomy" id="1114972"/>
    <lineage>
        <taxon>Bacteria</taxon>
        <taxon>Bacillati</taxon>
        <taxon>Bacillota</taxon>
        <taxon>Bacilli</taxon>
        <taxon>Lactobacillales</taxon>
        <taxon>Lactobacillaceae</taxon>
        <taxon>Furfurilactobacillus</taxon>
    </lineage>
</organism>
<reference evidence="1 2" key="1">
    <citation type="journal article" date="2015" name="Genome Announc.">
        <title>Expanding the biotechnology potential of lactobacilli through comparative genomics of 213 strains and associated genera.</title>
        <authorList>
            <person name="Sun Z."/>
            <person name="Harris H.M."/>
            <person name="McCann A."/>
            <person name="Guo C."/>
            <person name="Argimon S."/>
            <person name="Zhang W."/>
            <person name="Yang X."/>
            <person name="Jeffery I.B."/>
            <person name="Cooney J.C."/>
            <person name="Kagawa T.F."/>
            <person name="Liu W."/>
            <person name="Song Y."/>
            <person name="Salvetti E."/>
            <person name="Wrobel A."/>
            <person name="Rasinkangas P."/>
            <person name="Parkhill J."/>
            <person name="Rea M.C."/>
            <person name="O'Sullivan O."/>
            <person name="Ritari J."/>
            <person name="Douillard F.P."/>
            <person name="Paul Ross R."/>
            <person name="Yang R."/>
            <person name="Briner A.E."/>
            <person name="Felis G.E."/>
            <person name="de Vos W.M."/>
            <person name="Barrangou R."/>
            <person name="Klaenhammer T.R."/>
            <person name="Caufield P.W."/>
            <person name="Cui Y."/>
            <person name="Zhang H."/>
            <person name="O'Toole P.W."/>
        </authorList>
    </citation>
    <scope>NUCLEOTIDE SEQUENCE [LARGE SCALE GENOMIC DNA]</scope>
    <source>
        <strain evidence="1 2">DSM 15814</strain>
    </source>
</reference>
<evidence type="ECO:0000313" key="1">
    <source>
        <dbReference type="EMBL" id="KRL56626.1"/>
    </source>
</evidence>
<dbReference type="OrthoDB" id="9866960at2"/>
<gene>
    <name evidence="1" type="ORF">FD35_GL001720</name>
</gene>
<evidence type="ECO:0000313" key="2">
    <source>
        <dbReference type="Proteomes" id="UP000051999"/>
    </source>
</evidence>
<protein>
    <recommendedName>
        <fullName evidence="3">HTH cro/C1-type domain-containing protein</fullName>
    </recommendedName>
</protein>
<proteinExistence type="predicted"/>
<sequence>MDTKPTDIQTWLHVSRRQKGLTGKEVLRQLEDRYNFRISKSAFYRYEDPNTSLKSIPLLLIVALCDIYDRDFEEPFKIVRKQISID</sequence>
<accession>A0A0R1RRC2</accession>